<dbReference type="SUPFAM" id="SSF52540">
    <property type="entry name" value="P-loop containing nucleoside triphosphate hydrolases"/>
    <property type="match status" value="1"/>
</dbReference>
<keyword evidence="2" id="KW-1185">Reference proteome</keyword>
<sequence length="161" mass="17314">MNSQKQILRQRLEEKLERECGAAMMAALRDPAVIEVLLNPDGKLWVDVAGKGMQFNGQTIESGAAESILTTCASMLHTTVTRDNPILEGEFPLDGSRLEGLLPPIVRRPCFSIRKRAASVYTLDDYRASGIIGDALSGCASTTDGGSGEPAARRVVCGHVR</sequence>
<dbReference type="Proteomes" id="UP000661077">
    <property type="component" value="Unassembled WGS sequence"/>
</dbReference>
<comment type="caution">
    <text evidence="1">The sequence shown here is derived from an EMBL/GenBank/DDBJ whole genome shotgun (WGS) entry which is preliminary data.</text>
</comment>
<reference evidence="1 2" key="1">
    <citation type="journal article" date="2021" name="Int. J. Syst. Evol. Microbiol.">
        <title>Steroidobacter gossypii sp. nov., isolated from soil of cotton cropping field.</title>
        <authorList>
            <person name="Huang R."/>
            <person name="Yang S."/>
            <person name="Zhen C."/>
            <person name="Liu W."/>
        </authorList>
    </citation>
    <scope>NUCLEOTIDE SEQUENCE [LARGE SCALE GENOMIC DNA]</scope>
    <source>
        <strain evidence="1 2">S1-65</strain>
    </source>
</reference>
<evidence type="ECO:0000313" key="1">
    <source>
        <dbReference type="EMBL" id="MBM0108557.1"/>
    </source>
</evidence>
<name>A0ABS1X5Q6_9GAMM</name>
<proteinExistence type="predicted"/>
<accession>A0ABS1X5Q6</accession>
<dbReference type="EMBL" id="JAEVLS010000008">
    <property type="protein sequence ID" value="MBM0108557.1"/>
    <property type="molecule type" value="Genomic_DNA"/>
</dbReference>
<gene>
    <name evidence="1" type="primary">tadA</name>
    <name evidence="1" type="ORF">JM946_27810</name>
</gene>
<evidence type="ECO:0000313" key="2">
    <source>
        <dbReference type="Proteomes" id="UP000661077"/>
    </source>
</evidence>
<dbReference type="Gene3D" id="3.30.450.90">
    <property type="match status" value="1"/>
</dbReference>
<protein>
    <submittedName>
        <fullName evidence="1">Flp pilus assembly complex ATPase component TadA</fullName>
    </submittedName>
</protein>
<dbReference type="RefSeq" id="WP_203170709.1">
    <property type="nucleotide sequence ID" value="NZ_JAEVLS010000008.1"/>
</dbReference>
<dbReference type="InterPro" id="IPR027417">
    <property type="entry name" value="P-loop_NTPase"/>
</dbReference>
<organism evidence="1 2">
    <name type="scientific">Steroidobacter gossypii</name>
    <dbReference type="NCBI Taxonomy" id="2805490"/>
    <lineage>
        <taxon>Bacteria</taxon>
        <taxon>Pseudomonadati</taxon>
        <taxon>Pseudomonadota</taxon>
        <taxon>Gammaproteobacteria</taxon>
        <taxon>Steroidobacterales</taxon>
        <taxon>Steroidobacteraceae</taxon>
        <taxon>Steroidobacter</taxon>
    </lineage>
</organism>